<sequence length="71" mass="8509">MFFYKFKIEIKYYGGTYKSFIYPVDIQEIIAIKYNQDLTECVVICKDELTETRDKVQAITEQEFNEYSEAI</sequence>
<gene>
    <name evidence="1" type="ORF">CLPU_3c00740</name>
</gene>
<evidence type="ECO:0000313" key="1">
    <source>
        <dbReference type="EMBL" id="KNF09296.1"/>
    </source>
</evidence>
<accession>A0A0L0WCX3</accession>
<protein>
    <submittedName>
        <fullName evidence="1">Uncharacterized protein</fullName>
    </submittedName>
</protein>
<evidence type="ECO:0000313" key="2">
    <source>
        <dbReference type="Proteomes" id="UP000037267"/>
    </source>
</evidence>
<comment type="caution">
    <text evidence="1">The sequence shown here is derived from an EMBL/GenBank/DDBJ whole genome shotgun (WGS) entry which is preliminary data.</text>
</comment>
<dbReference type="Proteomes" id="UP000037267">
    <property type="component" value="Unassembled WGS sequence"/>
</dbReference>
<dbReference type="EMBL" id="LGSS01000003">
    <property type="protein sequence ID" value="KNF09296.1"/>
    <property type="molecule type" value="Genomic_DNA"/>
</dbReference>
<keyword evidence="2" id="KW-1185">Reference proteome</keyword>
<dbReference type="AlphaFoldDB" id="A0A0L0WCX3"/>
<name>A0A0L0WCX3_GOTPU</name>
<organism evidence="1 2">
    <name type="scientific">Gottschalkia purinilytica</name>
    <name type="common">Clostridium purinilyticum</name>
    <dbReference type="NCBI Taxonomy" id="1503"/>
    <lineage>
        <taxon>Bacteria</taxon>
        <taxon>Bacillati</taxon>
        <taxon>Bacillota</taxon>
        <taxon>Tissierellia</taxon>
        <taxon>Tissierellales</taxon>
        <taxon>Gottschalkiaceae</taxon>
        <taxon>Gottschalkia</taxon>
    </lineage>
</organism>
<proteinExistence type="predicted"/>
<dbReference type="STRING" id="1503.CLPU_3c00740"/>
<dbReference type="RefSeq" id="WP_050354296.1">
    <property type="nucleotide sequence ID" value="NZ_LGSS01000003.1"/>
</dbReference>
<reference evidence="2" key="1">
    <citation type="submission" date="2015-07" db="EMBL/GenBank/DDBJ databases">
        <title>Draft genome sequence of the purine-degrading Gottschalkia purinilyticum DSM 1384 (formerly Clostridium purinilyticum).</title>
        <authorList>
            <person name="Poehlein A."/>
            <person name="Schiel-Bengelsdorf B."/>
            <person name="Bengelsdorf F.R."/>
            <person name="Daniel R."/>
            <person name="Duerre P."/>
        </authorList>
    </citation>
    <scope>NUCLEOTIDE SEQUENCE [LARGE SCALE GENOMIC DNA]</scope>
    <source>
        <strain evidence="2">DSM 1384</strain>
    </source>
</reference>